<evidence type="ECO:0000313" key="1">
    <source>
        <dbReference type="EMBL" id="MBB3005388.1"/>
    </source>
</evidence>
<dbReference type="AlphaFoldDB" id="A0A7W4V5F3"/>
<organism evidence="1 2">
    <name type="scientific">Cupriavidus alkaliphilus</name>
    <dbReference type="NCBI Taxonomy" id="942866"/>
    <lineage>
        <taxon>Bacteria</taxon>
        <taxon>Pseudomonadati</taxon>
        <taxon>Pseudomonadota</taxon>
        <taxon>Betaproteobacteria</taxon>
        <taxon>Burkholderiales</taxon>
        <taxon>Burkholderiaceae</taxon>
        <taxon>Cupriavidus</taxon>
    </lineage>
</organism>
<proteinExistence type="predicted"/>
<keyword evidence="2" id="KW-1185">Reference proteome</keyword>
<gene>
    <name evidence="1" type="ORF">FHX61_000004</name>
</gene>
<dbReference type="Proteomes" id="UP000578036">
    <property type="component" value="Unassembled WGS sequence"/>
</dbReference>
<reference evidence="1 2" key="1">
    <citation type="submission" date="2020-08" db="EMBL/GenBank/DDBJ databases">
        <title>Genomic Encyclopedia of Type Strains, Phase IV (KMG-V): Genome sequencing to study the core and pangenomes of soil and plant-associated prokaryotes.</title>
        <authorList>
            <person name="Whitman W."/>
        </authorList>
    </citation>
    <scope>NUCLEOTIDE SEQUENCE [LARGE SCALE GENOMIC DNA]</scope>
    <source>
        <strain evidence="1 2">SLV-2362</strain>
    </source>
</reference>
<evidence type="ECO:0000313" key="2">
    <source>
        <dbReference type="Proteomes" id="UP000578036"/>
    </source>
</evidence>
<protein>
    <submittedName>
        <fullName evidence="1">Uncharacterized protein</fullName>
    </submittedName>
</protein>
<name>A0A7W4V5F3_9BURK</name>
<sequence>MHCAKTASAQQIAAFWRFRDRHRMIRVSHC</sequence>
<dbReference type="EMBL" id="JACHWF010000001">
    <property type="protein sequence ID" value="MBB3005388.1"/>
    <property type="molecule type" value="Genomic_DNA"/>
</dbReference>
<accession>A0A7W4V5F3</accession>
<comment type="caution">
    <text evidence="1">The sequence shown here is derived from an EMBL/GenBank/DDBJ whole genome shotgun (WGS) entry which is preliminary data.</text>
</comment>